<dbReference type="HOGENOM" id="CLU_148091_0_0_4"/>
<organism evidence="2 3">
    <name type="scientific">Variovorax paradoxus B4</name>
    <dbReference type="NCBI Taxonomy" id="1246301"/>
    <lineage>
        <taxon>Bacteria</taxon>
        <taxon>Pseudomonadati</taxon>
        <taxon>Pseudomonadota</taxon>
        <taxon>Betaproteobacteria</taxon>
        <taxon>Burkholderiales</taxon>
        <taxon>Comamonadaceae</taxon>
        <taxon>Variovorax</taxon>
    </lineage>
</organism>
<keyword evidence="1" id="KW-1133">Transmembrane helix</keyword>
<evidence type="ECO:0000313" key="3">
    <source>
        <dbReference type="Proteomes" id="UP000016223"/>
    </source>
</evidence>
<keyword evidence="1" id="KW-0812">Transmembrane</keyword>
<proteinExistence type="predicted"/>
<protein>
    <submittedName>
        <fullName evidence="2">Uncharacterized protein</fullName>
    </submittedName>
</protein>
<dbReference type="RefSeq" id="WP_021007280.1">
    <property type="nucleotide sequence ID" value="NC_022247.1"/>
</dbReference>
<feature type="transmembrane region" description="Helical" evidence="1">
    <location>
        <begin position="12"/>
        <end position="32"/>
    </location>
</feature>
<reference evidence="2 3" key="1">
    <citation type="submission" date="2012-10" db="EMBL/GenBank/DDBJ databases">
        <title>Genome sequence of Variovorax paradoxus B4.</title>
        <authorList>
            <person name="Schuldes J."/>
            <person name="Brandt U."/>
            <person name="Hiessl S."/>
            <person name="Wuebbeler J.H."/>
            <person name="Thuermer A."/>
            <person name="Steinbuechel A."/>
            <person name="Daniel R."/>
        </authorList>
    </citation>
    <scope>NUCLEOTIDE SEQUENCE [LARGE SCALE GENOMIC DNA]</scope>
    <source>
        <strain evidence="2 3">B4</strain>
    </source>
</reference>
<evidence type="ECO:0000313" key="2">
    <source>
        <dbReference type="EMBL" id="AGU49787.1"/>
    </source>
</evidence>
<keyword evidence="1" id="KW-0472">Membrane</keyword>
<gene>
    <name evidence="2" type="ORF">VAPA_1c26890</name>
</gene>
<dbReference type="OrthoDB" id="8858897at2"/>
<dbReference type="PATRIC" id="fig|1246301.3.peg.2721"/>
<dbReference type="Proteomes" id="UP000016223">
    <property type="component" value="Chromosome 1"/>
</dbReference>
<sequence length="148" mass="16013">MSLETFETILWVVFAIVMSAVLVTAASVVIVASRENRIYSAEEKTWKHLARNGVPAEAVVESVKRSEHELSRGGSQGQTVLAVEMSLKVFDGAGGSHPAIVRTLVDEALLPQLCIAGTQVHLLRDPDDASRLAIDRARTPLEIPRASD</sequence>
<dbReference type="AlphaFoldDB" id="T1XA31"/>
<dbReference type="KEGG" id="vpd:VAPA_1c26890"/>
<name>T1XA31_VARPD</name>
<evidence type="ECO:0000256" key="1">
    <source>
        <dbReference type="SAM" id="Phobius"/>
    </source>
</evidence>
<accession>T1XA31</accession>
<dbReference type="EMBL" id="CP003911">
    <property type="protein sequence ID" value="AGU49787.1"/>
    <property type="molecule type" value="Genomic_DNA"/>
</dbReference>